<accession>A0A1I3PW90</accession>
<gene>
    <name evidence="2" type="ORF">SAMN05216561_12233</name>
</gene>
<reference evidence="2 3" key="1">
    <citation type="submission" date="2016-10" db="EMBL/GenBank/DDBJ databases">
        <authorList>
            <person name="de Groot N.N."/>
        </authorList>
    </citation>
    <scope>NUCLEOTIDE SEQUENCE [LARGE SCALE GENOMIC DNA]</scope>
    <source>
        <strain evidence="2 3">CGMCC 1.11156</strain>
    </source>
</reference>
<dbReference type="AlphaFoldDB" id="A0A1I3PW90"/>
<feature type="region of interest" description="Disordered" evidence="1">
    <location>
        <begin position="23"/>
        <end position="55"/>
    </location>
</feature>
<dbReference type="Proteomes" id="UP000198649">
    <property type="component" value="Unassembled WGS sequence"/>
</dbReference>
<keyword evidence="3" id="KW-1185">Reference proteome</keyword>
<dbReference type="EMBL" id="FOQG01000022">
    <property type="protein sequence ID" value="SFJ25710.1"/>
    <property type="molecule type" value="Genomic_DNA"/>
</dbReference>
<dbReference type="STRING" id="1005945.SAMN05216561_12233"/>
<protein>
    <submittedName>
        <fullName evidence="2">Uncharacterized protein</fullName>
    </submittedName>
</protein>
<organism evidence="2 3">
    <name type="scientific">Nocardioides psychrotolerans</name>
    <dbReference type="NCBI Taxonomy" id="1005945"/>
    <lineage>
        <taxon>Bacteria</taxon>
        <taxon>Bacillati</taxon>
        <taxon>Actinomycetota</taxon>
        <taxon>Actinomycetes</taxon>
        <taxon>Propionibacteriales</taxon>
        <taxon>Nocardioidaceae</taxon>
        <taxon>Nocardioides</taxon>
    </lineage>
</organism>
<dbReference type="RefSeq" id="WP_170259272.1">
    <property type="nucleotide sequence ID" value="NZ_BKAF01000030.1"/>
</dbReference>
<sequence length="55" mass="5890">MVAILVLGVFLLIVLALTLASRRHGPARQSCCAPSDPADDLRMRPAFESDPPADD</sequence>
<evidence type="ECO:0000313" key="3">
    <source>
        <dbReference type="Proteomes" id="UP000198649"/>
    </source>
</evidence>
<proteinExistence type="predicted"/>
<name>A0A1I3PW90_9ACTN</name>
<evidence type="ECO:0000256" key="1">
    <source>
        <dbReference type="SAM" id="MobiDB-lite"/>
    </source>
</evidence>
<evidence type="ECO:0000313" key="2">
    <source>
        <dbReference type="EMBL" id="SFJ25710.1"/>
    </source>
</evidence>